<dbReference type="OrthoDB" id="9799092at2"/>
<dbReference type="EMBL" id="SRJD01000001">
    <property type="protein sequence ID" value="TGB00409.1"/>
    <property type="molecule type" value="Genomic_DNA"/>
</dbReference>
<dbReference type="AlphaFoldDB" id="A0A4Z0GT60"/>
<dbReference type="Proteomes" id="UP000298347">
    <property type="component" value="Unassembled WGS sequence"/>
</dbReference>
<name>A0A4Z0GT60_9BACL</name>
<dbReference type="PANTHER" id="PTHR34822:SF1">
    <property type="entry name" value="GRPB FAMILY PROTEIN"/>
    <property type="match status" value="1"/>
</dbReference>
<accession>A0A4Z0GT60</accession>
<evidence type="ECO:0000313" key="1">
    <source>
        <dbReference type="EMBL" id="TGB00409.1"/>
    </source>
</evidence>
<dbReference type="Pfam" id="PF04229">
    <property type="entry name" value="GrpB"/>
    <property type="match status" value="1"/>
</dbReference>
<comment type="caution">
    <text evidence="1">The sequence shown here is derived from an EMBL/GenBank/DDBJ whole genome shotgun (WGS) entry which is preliminary data.</text>
</comment>
<proteinExistence type="predicted"/>
<dbReference type="Gene3D" id="3.30.460.10">
    <property type="entry name" value="Beta Polymerase, domain 2"/>
    <property type="match status" value="1"/>
</dbReference>
<evidence type="ECO:0000313" key="2">
    <source>
        <dbReference type="Proteomes" id="UP000298347"/>
    </source>
</evidence>
<dbReference type="InterPro" id="IPR007344">
    <property type="entry name" value="GrpB/CoaE"/>
</dbReference>
<protein>
    <submittedName>
        <fullName evidence="1">GrpB family protein</fullName>
    </submittedName>
</protein>
<gene>
    <name evidence="1" type="ORF">E4665_01660</name>
</gene>
<dbReference type="InterPro" id="IPR043519">
    <property type="entry name" value="NT_sf"/>
</dbReference>
<keyword evidence="2" id="KW-1185">Reference proteome</keyword>
<reference evidence="1 2" key="1">
    <citation type="journal article" date="2015" name="Int. J. Syst. Evol. Microbiol.">
        <title>Sporolactobacillus shoreae sp. nov. and Sporolactobacillus spathodeae sp. nov., two spore-forming lactic acid bacteria isolated from tree barks in Thailand.</title>
        <authorList>
            <person name="Thamacharoensuk T."/>
            <person name="Kitahara M."/>
            <person name="Ohkuma M."/>
            <person name="Thongchul N."/>
            <person name="Tanasupawat S."/>
        </authorList>
    </citation>
    <scope>NUCLEOTIDE SEQUENCE [LARGE SCALE GENOMIC DNA]</scope>
    <source>
        <strain evidence="1 2">BK92</strain>
    </source>
</reference>
<sequence length="183" mass="21082">MCKWELGFLTQRHIVIETYQIEWEQEYKREVGRISRIIHPVLRAIHHIGSTSIPGMSAKPTIDILAEVSDLPSLDRISSRMDPLGYESYGENGIAGRRYFCKTDAEGNHLVHLHIFEEGTEDVVRHLAFRDYLKVHADDAAFYSNLKEQLAAAFPYDAESYIQGKDAAVKKIEERALLWWYGE</sequence>
<dbReference type="SUPFAM" id="SSF81301">
    <property type="entry name" value="Nucleotidyltransferase"/>
    <property type="match status" value="1"/>
</dbReference>
<organism evidence="1 2">
    <name type="scientific">Sporolactobacillus shoreae</name>
    <dbReference type="NCBI Taxonomy" id="1465501"/>
    <lineage>
        <taxon>Bacteria</taxon>
        <taxon>Bacillati</taxon>
        <taxon>Bacillota</taxon>
        <taxon>Bacilli</taxon>
        <taxon>Bacillales</taxon>
        <taxon>Sporolactobacillaceae</taxon>
        <taxon>Sporolactobacillus</taxon>
    </lineage>
</organism>
<dbReference type="PANTHER" id="PTHR34822">
    <property type="entry name" value="GRPB DOMAIN PROTEIN (AFU_ORTHOLOGUE AFUA_1G01530)"/>
    <property type="match status" value="1"/>
</dbReference>